<organism evidence="2 3">
    <name type="scientific">Datura stramonium</name>
    <name type="common">Jimsonweed</name>
    <name type="synonym">Common thornapple</name>
    <dbReference type="NCBI Taxonomy" id="4076"/>
    <lineage>
        <taxon>Eukaryota</taxon>
        <taxon>Viridiplantae</taxon>
        <taxon>Streptophyta</taxon>
        <taxon>Embryophyta</taxon>
        <taxon>Tracheophyta</taxon>
        <taxon>Spermatophyta</taxon>
        <taxon>Magnoliopsida</taxon>
        <taxon>eudicotyledons</taxon>
        <taxon>Gunneridae</taxon>
        <taxon>Pentapetalae</taxon>
        <taxon>asterids</taxon>
        <taxon>lamiids</taxon>
        <taxon>Solanales</taxon>
        <taxon>Solanaceae</taxon>
        <taxon>Solanoideae</taxon>
        <taxon>Datureae</taxon>
        <taxon>Datura</taxon>
    </lineage>
</organism>
<name>A0ABS8UJ25_DATST</name>
<comment type="caution">
    <text evidence="2">The sequence shown here is derived from an EMBL/GenBank/DDBJ whole genome shotgun (WGS) entry which is preliminary data.</text>
</comment>
<evidence type="ECO:0000256" key="1">
    <source>
        <dbReference type="SAM" id="Phobius"/>
    </source>
</evidence>
<feature type="transmembrane region" description="Helical" evidence="1">
    <location>
        <begin position="23"/>
        <end position="40"/>
    </location>
</feature>
<evidence type="ECO:0000313" key="3">
    <source>
        <dbReference type="Proteomes" id="UP000823775"/>
    </source>
</evidence>
<keyword evidence="3" id="KW-1185">Reference proteome</keyword>
<protein>
    <submittedName>
        <fullName evidence="2">Uncharacterized protein</fullName>
    </submittedName>
</protein>
<accession>A0ABS8UJ25</accession>
<proteinExistence type="predicted"/>
<keyword evidence="1" id="KW-0472">Membrane</keyword>
<evidence type="ECO:0000313" key="2">
    <source>
        <dbReference type="EMBL" id="MCD9558824.1"/>
    </source>
</evidence>
<keyword evidence="1" id="KW-0812">Transmembrane</keyword>
<keyword evidence="1" id="KW-1133">Transmembrane helix</keyword>
<dbReference type="Proteomes" id="UP000823775">
    <property type="component" value="Unassembled WGS sequence"/>
</dbReference>
<sequence>MLLAHPMDSTEVYIIPCKHDHNGHFYFYICVAIIWLYTYPAEKSLLLLRALAVLSAYCSLIYEIIARHVEGDKSWIQDRSLFLYLINCRYCTLSRNAYLLLP</sequence>
<dbReference type="EMBL" id="JACEIK010002066">
    <property type="protein sequence ID" value="MCD9558824.1"/>
    <property type="molecule type" value="Genomic_DNA"/>
</dbReference>
<gene>
    <name evidence="2" type="ORF">HAX54_016450</name>
</gene>
<reference evidence="2 3" key="1">
    <citation type="journal article" date="2021" name="BMC Genomics">
        <title>Datura genome reveals duplications of psychoactive alkaloid biosynthetic genes and high mutation rate following tissue culture.</title>
        <authorList>
            <person name="Rajewski A."/>
            <person name="Carter-House D."/>
            <person name="Stajich J."/>
            <person name="Litt A."/>
        </authorList>
    </citation>
    <scope>NUCLEOTIDE SEQUENCE [LARGE SCALE GENOMIC DNA]</scope>
    <source>
        <strain evidence="2">AR-01</strain>
    </source>
</reference>
<feature type="transmembrane region" description="Helical" evidence="1">
    <location>
        <begin position="46"/>
        <end position="65"/>
    </location>
</feature>